<evidence type="ECO:0000256" key="1">
    <source>
        <dbReference type="ARBA" id="ARBA00006484"/>
    </source>
</evidence>
<proteinExistence type="inferred from homology"/>
<keyword evidence="3" id="KW-0812">Transmembrane</keyword>
<evidence type="ECO:0000313" key="5">
    <source>
        <dbReference type="Proteomes" id="UP000215335"/>
    </source>
</evidence>
<keyword evidence="5" id="KW-1185">Reference proteome</keyword>
<dbReference type="GO" id="GO:0005811">
    <property type="term" value="C:lipid droplet"/>
    <property type="evidence" value="ECO:0007669"/>
    <property type="project" value="TreeGrafter"/>
</dbReference>
<organism evidence="4 5">
    <name type="scientific">Trichomalopsis sarcophagae</name>
    <dbReference type="NCBI Taxonomy" id="543379"/>
    <lineage>
        <taxon>Eukaryota</taxon>
        <taxon>Metazoa</taxon>
        <taxon>Ecdysozoa</taxon>
        <taxon>Arthropoda</taxon>
        <taxon>Hexapoda</taxon>
        <taxon>Insecta</taxon>
        <taxon>Pterygota</taxon>
        <taxon>Neoptera</taxon>
        <taxon>Endopterygota</taxon>
        <taxon>Hymenoptera</taxon>
        <taxon>Apocrita</taxon>
        <taxon>Proctotrupomorpha</taxon>
        <taxon>Chalcidoidea</taxon>
        <taxon>Pteromalidae</taxon>
        <taxon>Pteromalinae</taxon>
        <taxon>Trichomalopsis</taxon>
    </lineage>
</organism>
<gene>
    <name evidence="4" type="ORF">TSAR_002313</name>
</gene>
<dbReference type="PANTHER" id="PTHR24322:SF736">
    <property type="entry name" value="RETINOL DEHYDROGENASE 10"/>
    <property type="match status" value="1"/>
</dbReference>
<dbReference type="Gene3D" id="3.40.50.720">
    <property type="entry name" value="NAD(P)-binding Rossmann-like Domain"/>
    <property type="match status" value="1"/>
</dbReference>
<sequence>MLTVRDESVISGATISSPSSAAWFYLSIEFLLGLGISGFLLFLSVVKSFLPKPPRDLTGDVVLVTGAASNLGSHLAEEFARGGCSVICVDEAGSEVEATATRLRSRYPGIERVGPQYRKHQDEDRPPRATSLAYSCDLWDREQIKALAKRVKQDVGRVDVLVTCAGNSEQGIFDTVSRTLMSHYWTVLAFLPSMLHRERAHVIGITPTVSTEDAYMGSKAAVAGLIESLGQQFSGRNNRLTFMTVAPKAEPSLLQQSEEEIAREVVRAVQRDLPSLSMSWDYLYIRRQNERTITPQFRYKKHKKSSNSSSLRQQNVVMPIFVFPAEQEIGRLDAPVAELPALQDASEVAGRVGASINREVQSFEFRCDDALELAGESSIGAHEVRVDRRTRDVPFG</sequence>
<dbReference type="InterPro" id="IPR036291">
    <property type="entry name" value="NAD(P)-bd_dom_sf"/>
</dbReference>
<dbReference type="AlphaFoldDB" id="A0A232F9E9"/>
<accession>A0A232F9E9</accession>
<keyword evidence="2" id="KW-0560">Oxidoreductase</keyword>
<dbReference type="SUPFAM" id="SSF51735">
    <property type="entry name" value="NAD(P)-binding Rossmann-fold domains"/>
    <property type="match status" value="1"/>
</dbReference>
<dbReference type="OrthoDB" id="6251714at2759"/>
<dbReference type="PANTHER" id="PTHR24322">
    <property type="entry name" value="PKSB"/>
    <property type="match status" value="1"/>
</dbReference>
<dbReference type="GO" id="GO:0016616">
    <property type="term" value="F:oxidoreductase activity, acting on the CH-OH group of donors, NAD or NADP as acceptor"/>
    <property type="evidence" value="ECO:0007669"/>
    <property type="project" value="TreeGrafter"/>
</dbReference>
<keyword evidence="3" id="KW-0472">Membrane</keyword>
<dbReference type="STRING" id="543379.A0A232F9E9"/>
<dbReference type="EMBL" id="NNAY01000670">
    <property type="protein sequence ID" value="OXU27078.1"/>
    <property type="molecule type" value="Genomic_DNA"/>
</dbReference>
<dbReference type="Proteomes" id="UP000215335">
    <property type="component" value="Unassembled WGS sequence"/>
</dbReference>
<reference evidence="4 5" key="1">
    <citation type="journal article" date="2017" name="Curr. Biol.">
        <title>The Evolution of Venom by Co-option of Single-Copy Genes.</title>
        <authorList>
            <person name="Martinson E.O."/>
            <person name="Mrinalini"/>
            <person name="Kelkar Y.D."/>
            <person name="Chang C.H."/>
            <person name="Werren J.H."/>
        </authorList>
    </citation>
    <scope>NUCLEOTIDE SEQUENCE [LARGE SCALE GENOMIC DNA]</scope>
    <source>
        <strain evidence="4 5">Alberta</strain>
        <tissue evidence="4">Whole body</tissue>
    </source>
</reference>
<feature type="transmembrane region" description="Helical" evidence="3">
    <location>
        <begin position="22"/>
        <end position="46"/>
    </location>
</feature>
<dbReference type="PRINTS" id="PR00081">
    <property type="entry name" value="GDHRDH"/>
</dbReference>
<protein>
    <submittedName>
        <fullName evidence="4">Uncharacterized protein</fullName>
    </submittedName>
</protein>
<name>A0A232F9E9_9HYME</name>
<evidence type="ECO:0000313" key="4">
    <source>
        <dbReference type="EMBL" id="OXU27078.1"/>
    </source>
</evidence>
<dbReference type="InterPro" id="IPR002347">
    <property type="entry name" value="SDR_fam"/>
</dbReference>
<dbReference type="Pfam" id="PF00106">
    <property type="entry name" value="adh_short"/>
    <property type="match status" value="1"/>
</dbReference>
<comment type="similarity">
    <text evidence="1">Belongs to the short-chain dehydrogenases/reductases (SDR) family.</text>
</comment>
<comment type="caution">
    <text evidence="4">The sequence shown here is derived from an EMBL/GenBank/DDBJ whole genome shotgun (WGS) entry which is preliminary data.</text>
</comment>
<evidence type="ECO:0000256" key="3">
    <source>
        <dbReference type="SAM" id="Phobius"/>
    </source>
</evidence>
<evidence type="ECO:0000256" key="2">
    <source>
        <dbReference type="ARBA" id="ARBA00023002"/>
    </source>
</evidence>
<keyword evidence="3" id="KW-1133">Transmembrane helix</keyword>